<dbReference type="Proteomes" id="UP000229498">
    <property type="component" value="Unassembled WGS sequence"/>
</dbReference>
<gene>
    <name evidence="1" type="ORF">CVT23_11845</name>
</gene>
<evidence type="ECO:0000313" key="1">
    <source>
        <dbReference type="EMBL" id="PJK29725.1"/>
    </source>
</evidence>
<dbReference type="EMBL" id="PHIG01000032">
    <property type="protein sequence ID" value="PJK29725.1"/>
    <property type="molecule type" value="Genomic_DNA"/>
</dbReference>
<protein>
    <submittedName>
        <fullName evidence="1">Uncharacterized protein</fullName>
    </submittedName>
</protein>
<proteinExistence type="predicted"/>
<sequence length="80" mass="8832">MLPPWPWPPWPPAPWPWPPSPPRRSPLPPWPLPPCWAEAVEKPRSPSAIRSIATGAAISAAMATEAMSTFFISVYPSYLS</sequence>
<comment type="caution">
    <text evidence="1">The sequence shown here is derived from an EMBL/GenBank/DDBJ whole genome shotgun (WGS) entry which is preliminary data.</text>
</comment>
<evidence type="ECO:0000313" key="2">
    <source>
        <dbReference type="Proteomes" id="UP000229498"/>
    </source>
</evidence>
<organism evidence="1 2">
    <name type="scientific">Minwuia thermotolerans</name>
    <dbReference type="NCBI Taxonomy" id="2056226"/>
    <lineage>
        <taxon>Bacteria</taxon>
        <taxon>Pseudomonadati</taxon>
        <taxon>Pseudomonadota</taxon>
        <taxon>Alphaproteobacteria</taxon>
        <taxon>Minwuiales</taxon>
        <taxon>Minwuiaceae</taxon>
        <taxon>Minwuia</taxon>
    </lineage>
</organism>
<accession>A0A2M9G1Z1</accession>
<dbReference type="AlphaFoldDB" id="A0A2M9G1Z1"/>
<keyword evidence="2" id="KW-1185">Reference proteome</keyword>
<reference evidence="1 2" key="1">
    <citation type="submission" date="2017-11" db="EMBL/GenBank/DDBJ databases">
        <title>Draft genome sequence of Rhizobiales bacterium SY3-13.</title>
        <authorList>
            <person name="Sun C."/>
        </authorList>
    </citation>
    <scope>NUCLEOTIDE SEQUENCE [LARGE SCALE GENOMIC DNA]</scope>
    <source>
        <strain evidence="1 2">SY3-13</strain>
    </source>
</reference>
<name>A0A2M9G1Z1_9PROT</name>